<dbReference type="OrthoDB" id="5295945at2"/>
<evidence type="ECO:0000256" key="2">
    <source>
        <dbReference type="ARBA" id="ARBA00005019"/>
    </source>
</evidence>
<evidence type="ECO:0000256" key="7">
    <source>
        <dbReference type="ARBA" id="ARBA00022741"/>
    </source>
</evidence>
<evidence type="ECO:0000256" key="8">
    <source>
        <dbReference type="ARBA" id="ARBA00022840"/>
    </source>
</evidence>
<dbReference type="Proteomes" id="UP000301751">
    <property type="component" value="Unassembled WGS sequence"/>
</dbReference>
<keyword evidence="7 11" id="KW-0547">Nucleotide-binding</keyword>
<gene>
    <name evidence="11 13" type="primary">nadD</name>
    <name evidence="13" type="ORF">AQPW35_10130</name>
</gene>
<dbReference type="GO" id="GO:0009435">
    <property type="term" value="P:NAD+ biosynthetic process"/>
    <property type="evidence" value="ECO:0007669"/>
    <property type="project" value="UniProtKB-UniRule"/>
</dbReference>
<evidence type="ECO:0000256" key="10">
    <source>
        <dbReference type="ARBA" id="ARBA00048721"/>
    </source>
</evidence>
<keyword evidence="14" id="KW-1185">Reference proteome</keyword>
<evidence type="ECO:0000256" key="4">
    <source>
        <dbReference type="ARBA" id="ARBA00022642"/>
    </source>
</evidence>
<dbReference type="UniPathway" id="UPA00253">
    <property type="reaction ID" value="UER00332"/>
</dbReference>
<dbReference type="PANTHER" id="PTHR39321:SF3">
    <property type="entry name" value="PHOSPHOPANTETHEINE ADENYLYLTRANSFERASE"/>
    <property type="match status" value="1"/>
</dbReference>
<dbReference type="GO" id="GO:0005524">
    <property type="term" value="F:ATP binding"/>
    <property type="evidence" value="ECO:0007669"/>
    <property type="project" value="UniProtKB-KW"/>
</dbReference>
<dbReference type="InterPro" id="IPR005248">
    <property type="entry name" value="NadD/NMNAT"/>
</dbReference>
<evidence type="ECO:0000313" key="14">
    <source>
        <dbReference type="Proteomes" id="UP000301751"/>
    </source>
</evidence>
<dbReference type="InterPro" id="IPR014729">
    <property type="entry name" value="Rossmann-like_a/b/a_fold"/>
</dbReference>
<dbReference type="AlphaFoldDB" id="A0A480APD0"/>
<keyword evidence="5 11" id="KW-0808">Transferase</keyword>
<keyword evidence="4 11" id="KW-0662">Pyridine nucleotide biosynthesis</keyword>
<comment type="function">
    <text evidence="1 11">Catalyzes the reversible adenylation of nicotinate mononucleotide (NaMN) to nicotinic acid adenine dinucleotide (NaAD).</text>
</comment>
<dbReference type="SUPFAM" id="SSF52374">
    <property type="entry name" value="Nucleotidylyl transferase"/>
    <property type="match status" value="1"/>
</dbReference>
<dbReference type="EC" id="2.7.7.18" evidence="11"/>
<evidence type="ECO:0000256" key="9">
    <source>
        <dbReference type="ARBA" id="ARBA00023027"/>
    </source>
</evidence>
<comment type="pathway">
    <text evidence="2 11">Cofactor biosynthesis; NAD(+) biosynthesis; deamido-NAD(+) from nicotinate D-ribonucleotide: step 1/1.</text>
</comment>
<keyword evidence="8 11" id="KW-0067">ATP-binding</keyword>
<evidence type="ECO:0000256" key="11">
    <source>
        <dbReference type="HAMAP-Rule" id="MF_00244"/>
    </source>
</evidence>
<dbReference type="EMBL" id="BJCL01000002">
    <property type="protein sequence ID" value="GCL61932.1"/>
    <property type="molecule type" value="Genomic_DNA"/>
</dbReference>
<evidence type="ECO:0000313" key="13">
    <source>
        <dbReference type="EMBL" id="GCL61932.1"/>
    </source>
</evidence>
<dbReference type="GO" id="GO:0004515">
    <property type="term" value="F:nicotinate-nucleotide adenylyltransferase activity"/>
    <property type="evidence" value="ECO:0007669"/>
    <property type="project" value="UniProtKB-UniRule"/>
</dbReference>
<evidence type="ECO:0000256" key="6">
    <source>
        <dbReference type="ARBA" id="ARBA00022695"/>
    </source>
</evidence>
<dbReference type="NCBIfam" id="TIGR00482">
    <property type="entry name" value="nicotinate (nicotinamide) nucleotide adenylyltransferase"/>
    <property type="match status" value="1"/>
</dbReference>
<evidence type="ECO:0000256" key="5">
    <source>
        <dbReference type="ARBA" id="ARBA00022679"/>
    </source>
</evidence>
<dbReference type="Pfam" id="PF01467">
    <property type="entry name" value="CTP_transf_like"/>
    <property type="match status" value="1"/>
</dbReference>
<reference evidence="14" key="1">
    <citation type="submission" date="2019-03" db="EMBL/GenBank/DDBJ databases">
        <title>Aquabacterium pictum sp.nov., the first bacteriochlorophyll a-containing freshwater bacterium in the genus Aquabacterium of the class Betaproteobacteria.</title>
        <authorList>
            <person name="Hirose S."/>
            <person name="Tank M."/>
            <person name="Hara E."/>
            <person name="Tamaki H."/>
            <person name="Takaichi S."/>
            <person name="Haruta S."/>
            <person name="Hanada S."/>
        </authorList>
    </citation>
    <scope>NUCLEOTIDE SEQUENCE [LARGE SCALE GENOMIC DNA]</scope>
    <source>
        <strain evidence="14">W35</strain>
    </source>
</reference>
<evidence type="ECO:0000256" key="1">
    <source>
        <dbReference type="ARBA" id="ARBA00002324"/>
    </source>
</evidence>
<dbReference type="Gene3D" id="3.40.50.620">
    <property type="entry name" value="HUPs"/>
    <property type="match status" value="1"/>
</dbReference>
<keyword evidence="9 11" id="KW-0520">NAD</keyword>
<dbReference type="HAMAP" id="MF_00244">
    <property type="entry name" value="NaMN_adenylyltr"/>
    <property type="match status" value="1"/>
</dbReference>
<keyword evidence="6 11" id="KW-0548">Nucleotidyltransferase</keyword>
<dbReference type="InterPro" id="IPR004821">
    <property type="entry name" value="Cyt_trans-like"/>
</dbReference>
<dbReference type="CDD" id="cd02165">
    <property type="entry name" value="NMNAT"/>
    <property type="match status" value="1"/>
</dbReference>
<evidence type="ECO:0000259" key="12">
    <source>
        <dbReference type="Pfam" id="PF01467"/>
    </source>
</evidence>
<comment type="caution">
    <text evidence="13">The sequence shown here is derived from an EMBL/GenBank/DDBJ whole genome shotgun (WGS) entry which is preliminary data.</text>
</comment>
<accession>A0A480APD0</accession>
<proteinExistence type="inferred from homology"/>
<name>A0A480APD0_9BURK</name>
<comment type="catalytic activity">
    <reaction evidence="10 11">
        <text>nicotinate beta-D-ribonucleotide + ATP + H(+) = deamido-NAD(+) + diphosphate</text>
        <dbReference type="Rhea" id="RHEA:22860"/>
        <dbReference type="ChEBI" id="CHEBI:15378"/>
        <dbReference type="ChEBI" id="CHEBI:30616"/>
        <dbReference type="ChEBI" id="CHEBI:33019"/>
        <dbReference type="ChEBI" id="CHEBI:57502"/>
        <dbReference type="ChEBI" id="CHEBI:58437"/>
        <dbReference type="EC" id="2.7.7.18"/>
    </reaction>
</comment>
<feature type="domain" description="Cytidyltransferase-like" evidence="12">
    <location>
        <begin position="8"/>
        <end position="170"/>
    </location>
</feature>
<sequence length="209" mass="22451">MAVRKIGLLGGSFDPPHLAHLALGRLAMQQLALDELRWLPAGAPWQKAGRQMAPGADRAAMLAALLHGEPCQVIDTRELARSGPTYTIDTVRELQAETPGADWFFILGQDQYGRFDTWRDWPELLQRLTLAVAGRAGTPPTPPAAMAAVPHRVVALPLPRHDIAASDIRRQLAAGATGAALAPLVGPAVAGYIDQHQPYPRGDAHHQQG</sequence>
<evidence type="ECO:0000256" key="3">
    <source>
        <dbReference type="ARBA" id="ARBA00009014"/>
    </source>
</evidence>
<protein>
    <recommendedName>
        <fullName evidence="11">Probable nicotinate-nucleotide adenylyltransferase</fullName>
        <ecNumber evidence="11">2.7.7.18</ecNumber>
    </recommendedName>
    <alternativeName>
        <fullName evidence="11">Deamido-NAD(+) diphosphorylase</fullName>
    </alternativeName>
    <alternativeName>
        <fullName evidence="11">Deamido-NAD(+) pyrophosphorylase</fullName>
    </alternativeName>
    <alternativeName>
        <fullName evidence="11">Nicotinate mononucleotide adenylyltransferase</fullName>
        <shortName evidence="11">NaMN adenylyltransferase</shortName>
    </alternativeName>
</protein>
<dbReference type="PANTHER" id="PTHR39321">
    <property type="entry name" value="NICOTINATE-NUCLEOTIDE ADENYLYLTRANSFERASE-RELATED"/>
    <property type="match status" value="1"/>
</dbReference>
<dbReference type="RefSeq" id="WP_137731693.1">
    <property type="nucleotide sequence ID" value="NZ_BJCL01000002.1"/>
</dbReference>
<organism evidence="13 14">
    <name type="scientific">Pseudaquabacterium pictum</name>
    <dbReference type="NCBI Taxonomy" id="2315236"/>
    <lineage>
        <taxon>Bacteria</taxon>
        <taxon>Pseudomonadati</taxon>
        <taxon>Pseudomonadota</taxon>
        <taxon>Betaproteobacteria</taxon>
        <taxon>Burkholderiales</taxon>
        <taxon>Sphaerotilaceae</taxon>
        <taxon>Pseudaquabacterium</taxon>
    </lineage>
</organism>
<comment type="similarity">
    <text evidence="3 11">Belongs to the NadD family.</text>
</comment>